<comment type="function">
    <text evidence="4">This protein is located at the 30S-50S ribosomal subunit interface and may play a role in the structure and function of the aminoacyl-tRNA binding site.</text>
</comment>
<dbReference type="InterPro" id="IPR001857">
    <property type="entry name" value="Ribosomal_bL19"/>
</dbReference>
<gene>
    <name evidence="5" type="ORF">A2397_00140</name>
</gene>
<dbReference type="EMBL" id="MEXR01000001">
    <property type="protein sequence ID" value="OGD10665.1"/>
    <property type="molecule type" value="Genomic_DNA"/>
</dbReference>
<evidence type="ECO:0000256" key="3">
    <source>
        <dbReference type="ARBA" id="ARBA00023274"/>
    </source>
</evidence>
<dbReference type="Gene3D" id="2.30.30.790">
    <property type="match status" value="1"/>
</dbReference>
<dbReference type="PANTHER" id="PTHR15680:SF9">
    <property type="entry name" value="LARGE RIBOSOMAL SUBUNIT PROTEIN BL19M"/>
    <property type="match status" value="1"/>
</dbReference>
<dbReference type="AlphaFoldDB" id="A0A1F4ZWC4"/>
<dbReference type="PANTHER" id="PTHR15680">
    <property type="entry name" value="RIBOSOMAL PROTEIN L19"/>
    <property type="match status" value="1"/>
</dbReference>
<name>A0A1F4ZWC4_9BACT</name>
<organism evidence="5 6">
    <name type="scientific">Candidatus Amesbacteria bacterium RIFOXYB1_FULL_44_23</name>
    <dbReference type="NCBI Taxonomy" id="1797263"/>
    <lineage>
        <taxon>Bacteria</taxon>
        <taxon>Candidatus Amesiibacteriota</taxon>
    </lineage>
</organism>
<dbReference type="Proteomes" id="UP000176424">
    <property type="component" value="Unassembled WGS sequence"/>
</dbReference>
<sequence length="112" mass="12369">MANRIDIKGTSVGSGDLVRVHLKVVEGDKERIQIFEGMVISLRGRGDDKTFTVRKIASGNIGVERIFPVSSPWISKLEVKKPGHVHRAKLGYVRTKSAKQVSQISKDQSQSV</sequence>
<keyword evidence="2 5" id="KW-0689">Ribosomal protein</keyword>
<dbReference type="InterPro" id="IPR038657">
    <property type="entry name" value="Ribosomal_bL19_sf"/>
</dbReference>
<evidence type="ECO:0000256" key="2">
    <source>
        <dbReference type="ARBA" id="ARBA00022980"/>
    </source>
</evidence>
<dbReference type="PRINTS" id="PR00061">
    <property type="entry name" value="RIBOSOMALL19"/>
</dbReference>
<dbReference type="Pfam" id="PF01245">
    <property type="entry name" value="Ribosomal_L19"/>
    <property type="match status" value="1"/>
</dbReference>
<dbReference type="STRING" id="1797263.A2397_00140"/>
<accession>A0A1F4ZWC4</accession>
<evidence type="ECO:0000256" key="1">
    <source>
        <dbReference type="ARBA" id="ARBA00005781"/>
    </source>
</evidence>
<protein>
    <recommendedName>
        <fullName evidence="4">50S ribosomal protein L19</fullName>
    </recommendedName>
</protein>
<dbReference type="GO" id="GO:0006412">
    <property type="term" value="P:translation"/>
    <property type="evidence" value="ECO:0007669"/>
    <property type="project" value="InterPro"/>
</dbReference>
<reference evidence="5 6" key="1">
    <citation type="journal article" date="2016" name="Nat. Commun.">
        <title>Thousands of microbial genomes shed light on interconnected biogeochemical processes in an aquifer system.</title>
        <authorList>
            <person name="Anantharaman K."/>
            <person name="Brown C.T."/>
            <person name="Hug L.A."/>
            <person name="Sharon I."/>
            <person name="Castelle C.J."/>
            <person name="Probst A.J."/>
            <person name="Thomas B.C."/>
            <person name="Singh A."/>
            <person name="Wilkins M.J."/>
            <person name="Karaoz U."/>
            <person name="Brodie E.L."/>
            <person name="Williams K.H."/>
            <person name="Hubbard S.S."/>
            <person name="Banfield J.F."/>
        </authorList>
    </citation>
    <scope>NUCLEOTIDE SEQUENCE [LARGE SCALE GENOMIC DNA]</scope>
</reference>
<evidence type="ECO:0000313" key="6">
    <source>
        <dbReference type="Proteomes" id="UP000176424"/>
    </source>
</evidence>
<comment type="similarity">
    <text evidence="1 4">Belongs to the bacterial ribosomal protein bL19 family.</text>
</comment>
<dbReference type="NCBIfam" id="TIGR01024">
    <property type="entry name" value="rplS_bact"/>
    <property type="match status" value="1"/>
</dbReference>
<dbReference type="SUPFAM" id="SSF50104">
    <property type="entry name" value="Translation proteins SH3-like domain"/>
    <property type="match status" value="1"/>
</dbReference>
<keyword evidence="3 4" id="KW-0687">Ribonucleoprotein</keyword>
<proteinExistence type="inferred from homology"/>
<dbReference type="InterPro" id="IPR008991">
    <property type="entry name" value="Translation_prot_SH3-like_sf"/>
</dbReference>
<dbReference type="GO" id="GO:0022625">
    <property type="term" value="C:cytosolic large ribosomal subunit"/>
    <property type="evidence" value="ECO:0007669"/>
    <property type="project" value="TreeGrafter"/>
</dbReference>
<evidence type="ECO:0000313" key="5">
    <source>
        <dbReference type="EMBL" id="OGD10665.1"/>
    </source>
</evidence>
<comment type="caution">
    <text evidence="5">The sequence shown here is derived from an EMBL/GenBank/DDBJ whole genome shotgun (WGS) entry which is preliminary data.</text>
</comment>
<dbReference type="GO" id="GO:0003735">
    <property type="term" value="F:structural constituent of ribosome"/>
    <property type="evidence" value="ECO:0007669"/>
    <property type="project" value="InterPro"/>
</dbReference>
<evidence type="ECO:0000256" key="4">
    <source>
        <dbReference type="RuleBase" id="RU000559"/>
    </source>
</evidence>